<proteinExistence type="predicted"/>
<feature type="compositionally biased region" description="Low complexity" evidence="1">
    <location>
        <begin position="135"/>
        <end position="146"/>
    </location>
</feature>
<evidence type="ECO:0000313" key="3">
    <source>
        <dbReference type="EMBL" id="NEW34824.1"/>
    </source>
</evidence>
<dbReference type="AlphaFoldDB" id="A0A6P1CTT7"/>
<feature type="region of interest" description="Disordered" evidence="1">
    <location>
        <begin position="123"/>
        <end position="159"/>
    </location>
</feature>
<feature type="domain" description="O-acyltransferase WSD1 C-terminal" evidence="2">
    <location>
        <begin position="468"/>
        <end position="611"/>
    </location>
</feature>
<reference evidence="3 4" key="1">
    <citation type="submission" date="2020-01" db="EMBL/GenBank/DDBJ databases">
        <title>Genetics and antimicrobial susceptibilities of Nocardia species isolated from the soil; a comparison with species isolated from humans.</title>
        <authorList>
            <person name="Carrasco G."/>
            <person name="Monzon S."/>
            <person name="Sansegundo M."/>
            <person name="Garcia E."/>
            <person name="Garrido N."/>
            <person name="Medina M.J."/>
            <person name="Villalon P."/>
            <person name="Ramirez-Arocha A.C."/>
            <person name="Jimenez P."/>
            <person name="Cuesta I."/>
            <person name="Valdezate S."/>
        </authorList>
    </citation>
    <scope>NUCLEOTIDE SEQUENCE [LARGE SCALE GENOMIC DNA]</scope>
    <source>
        <strain evidence="3 4">CNM20110626</strain>
    </source>
</reference>
<organism evidence="3 4">
    <name type="scientific">Nocardia cyriacigeorgica</name>
    <dbReference type="NCBI Taxonomy" id="135487"/>
    <lineage>
        <taxon>Bacteria</taxon>
        <taxon>Bacillati</taxon>
        <taxon>Actinomycetota</taxon>
        <taxon>Actinomycetes</taxon>
        <taxon>Mycobacteriales</taxon>
        <taxon>Nocardiaceae</taxon>
        <taxon>Nocardia</taxon>
    </lineage>
</organism>
<evidence type="ECO:0000313" key="4">
    <source>
        <dbReference type="Proteomes" id="UP000471166"/>
    </source>
</evidence>
<evidence type="ECO:0000259" key="2">
    <source>
        <dbReference type="Pfam" id="PF06974"/>
    </source>
</evidence>
<evidence type="ECO:0000256" key="1">
    <source>
        <dbReference type="SAM" id="MobiDB-lite"/>
    </source>
</evidence>
<dbReference type="EMBL" id="JAAGVB010000033">
    <property type="protein sequence ID" value="NEW34824.1"/>
    <property type="molecule type" value="Genomic_DNA"/>
</dbReference>
<dbReference type="InterPro" id="IPR009721">
    <property type="entry name" value="O-acyltransferase_WSD1_C"/>
</dbReference>
<dbReference type="Pfam" id="PF06974">
    <property type="entry name" value="WS_DGAT_C"/>
    <property type="match status" value="1"/>
</dbReference>
<feature type="region of interest" description="Disordered" evidence="1">
    <location>
        <begin position="164"/>
        <end position="183"/>
    </location>
</feature>
<protein>
    <submittedName>
        <fullName evidence="3">DUF1298 domain-containing protein</fullName>
    </submittedName>
</protein>
<accession>A0A6P1CTT7</accession>
<sequence>MSKVEPQDATMYWLSRRTRNDLFLLYCFAETELSTDQLRATIAHRSATIPDLRLRLRPAPRDLSYPTWVPCAFDPSQFVEHRLPQADWTHLEHALGEVLATGVDAAERPWRLHVFRGIAGAPLPSQGEDARREAAPAGSAQAAADATNGPQPSAAPPRAAVARARDVEVAGSPTGVGATETAGLSAPEWTARAIADSSESAASDRVTVAVLQMSHALADGKRAAELARALFAPTGADPGPRTSPVVRVPATEVVAGPDEREGPGRSAGAFSATAQERSSVDGAGAHSNDSGARARAMGSAHRPWLTRRAFSTGTELFRMTADAIHLGAAVAAIPVRMARTMAGGVRAFRAQRALAELTEAGTLPAAGGGFAPSVLNGPGEVGGHRVRMVVCPADQLRAPGFSVTVLALTAVSIALERYLECRASLPDRLGAQVPMALPALRPARGRDANIISRAVTALALAQPRNNYRSLGVDLSADEPDPRRRAERIAAELAARRTRAVHPLLSVQDRVTASLPAPILRRDVDRYPIDTIPDALAGHTVVSSVYRGPADLAFGDAPVLFTAGFPALGAVMHLTHGVHGLGDTVTISVHADPKTIPDLDYYADLLRAALDEVSARVRDPE</sequence>
<name>A0A6P1CTT7_9NOCA</name>
<dbReference type="Proteomes" id="UP000471166">
    <property type="component" value="Unassembled WGS sequence"/>
</dbReference>
<comment type="caution">
    <text evidence="3">The sequence shown here is derived from an EMBL/GenBank/DDBJ whole genome shotgun (WGS) entry which is preliminary data.</text>
</comment>
<dbReference type="RefSeq" id="WP_163845961.1">
    <property type="nucleotide sequence ID" value="NZ_JAAGVB010000033.1"/>
</dbReference>
<feature type="region of interest" description="Disordered" evidence="1">
    <location>
        <begin position="253"/>
        <end position="299"/>
    </location>
</feature>
<gene>
    <name evidence="3" type="ORF">GV791_20000</name>
</gene>